<sequence length="300" mass="33204">MNFDQKAVKFLANFYINGDKHWTHGSLKPKSIVLAQPQTALMLSGPESTGGEMWPPAMQELPAPFKMQASPLQGPPRICTRNLKELWLERRPPIVTDLDVPGPTKYEVPEASVRESSPHPHFSIGRKPPAREGGGRRAWQTEWLQSESPFTQKADFNREQQWPSPADYRPLSRPAFPAFSFGGRRPASKVEEARARPGLRDCGAGQRARPAQHAAGSEKGPSPNAYDILPGCRLRSPRPPAFSMNRSPAFAAWLSSSRSPGPAAYYVEDCYNSRFPSAPGVVIQGVRRPKRHDTGPFCAL</sequence>
<dbReference type="EMBL" id="JACASE010000003">
    <property type="protein sequence ID" value="KAF6487700.1"/>
    <property type="molecule type" value="Genomic_DNA"/>
</dbReference>
<dbReference type="Pfam" id="PF07004">
    <property type="entry name" value="SHIPPO-rpt"/>
    <property type="match status" value="3"/>
</dbReference>
<proteinExistence type="predicted"/>
<dbReference type="Proteomes" id="UP000593571">
    <property type="component" value="Unassembled WGS sequence"/>
</dbReference>
<evidence type="ECO:0000256" key="1">
    <source>
        <dbReference type="SAM" id="MobiDB-lite"/>
    </source>
</evidence>
<evidence type="ECO:0000313" key="3">
    <source>
        <dbReference type="Proteomes" id="UP000593571"/>
    </source>
</evidence>
<reference evidence="2 3" key="1">
    <citation type="journal article" date="2020" name="Nature">
        <title>Six reference-quality genomes reveal evolution of bat adaptations.</title>
        <authorList>
            <person name="Jebb D."/>
            <person name="Huang Z."/>
            <person name="Pippel M."/>
            <person name="Hughes G.M."/>
            <person name="Lavrichenko K."/>
            <person name="Devanna P."/>
            <person name="Winkler S."/>
            <person name="Jermiin L.S."/>
            <person name="Skirmuntt E.C."/>
            <person name="Katzourakis A."/>
            <person name="Burkitt-Gray L."/>
            <person name="Ray D.A."/>
            <person name="Sullivan K.A.M."/>
            <person name="Roscito J.G."/>
            <person name="Kirilenko B.M."/>
            <person name="Davalos L.M."/>
            <person name="Corthals A.P."/>
            <person name="Power M.L."/>
            <person name="Jones G."/>
            <person name="Ransome R.D."/>
            <person name="Dechmann D.K.N."/>
            <person name="Locatelli A.G."/>
            <person name="Puechmaille S.J."/>
            <person name="Fedrigo O."/>
            <person name="Jarvis E.D."/>
            <person name="Hiller M."/>
            <person name="Vernes S.C."/>
            <person name="Myers E.W."/>
            <person name="Teeling E.C."/>
        </authorList>
    </citation>
    <scope>NUCLEOTIDE SEQUENCE [LARGE SCALE GENOMIC DNA]</scope>
    <source>
        <strain evidence="2">MRouAeg1</strain>
        <tissue evidence="2">Muscle</tissue>
    </source>
</reference>
<keyword evidence="3" id="KW-1185">Reference proteome</keyword>
<gene>
    <name evidence="2" type="ORF">HJG63_018639</name>
</gene>
<organism evidence="2 3">
    <name type="scientific">Rousettus aegyptiacus</name>
    <name type="common">Egyptian fruit bat</name>
    <name type="synonym">Pteropus aegyptiacus</name>
    <dbReference type="NCBI Taxonomy" id="9407"/>
    <lineage>
        <taxon>Eukaryota</taxon>
        <taxon>Metazoa</taxon>
        <taxon>Chordata</taxon>
        <taxon>Craniata</taxon>
        <taxon>Vertebrata</taxon>
        <taxon>Euteleostomi</taxon>
        <taxon>Mammalia</taxon>
        <taxon>Eutheria</taxon>
        <taxon>Laurasiatheria</taxon>
        <taxon>Chiroptera</taxon>
        <taxon>Yinpterochiroptera</taxon>
        <taxon>Pteropodoidea</taxon>
        <taxon>Pteropodidae</taxon>
        <taxon>Rousettinae</taxon>
        <taxon>Rousettus</taxon>
    </lineage>
</organism>
<accession>A0A7J8IU11</accession>
<dbReference type="InterPro" id="IPR010736">
    <property type="entry name" value="SHIPPO-rpt"/>
</dbReference>
<feature type="region of interest" description="Disordered" evidence="1">
    <location>
        <begin position="180"/>
        <end position="225"/>
    </location>
</feature>
<comment type="caution">
    <text evidence="2">The sequence shown here is derived from an EMBL/GenBank/DDBJ whole genome shotgun (WGS) entry which is preliminary data.</text>
</comment>
<evidence type="ECO:0000313" key="2">
    <source>
        <dbReference type="EMBL" id="KAF6487700.1"/>
    </source>
</evidence>
<name>A0A7J8IU11_ROUAE</name>
<dbReference type="AlphaFoldDB" id="A0A7J8IU11"/>
<protein>
    <submittedName>
        <fullName evidence="2">Sperm-tail PG-rich repeat containing 3</fullName>
    </submittedName>
</protein>
<feature type="compositionally biased region" description="Basic and acidic residues" evidence="1">
    <location>
        <begin position="188"/>
        <end position="199"/>
    </location>
</feature>
<feature type="region of interest" description="Disordered" evidence="1">
    <location>
        <begin position="109"/>
        <end position="134"/>
    </location>
</feature>